<accession>A0A3P8FV49</accession>
<protein>
    <submittedName>
        <fullName evidence="1">Uncharacterized protein</fullName>
    </submittedName>
</protein>
<evidence type="ECO:0000313" key="2">
    <source>
        <dbReference type="Proteomes" id="UP000269396"/>
    </source>
</evidence>
<keyword evidence="2" id="KW-1185">Reference proteome</keyword>
<dbReference type="Proteomes" id="UP000269396">
    <property type="component" value="Unassembled WGS sequence"/>
</dbReference>
<proteinExistence type="predicted"/>
<reference evidence="1 2" key="1">
    <citation type="submission" date="2018-11" db="EMBL/GenBank/DDBJ databases">
        <authorList>
            <consortium name="Pathogen Informatics"/>
        </authorList>
    </citation>
    <scope>NUCLEOTIDE SEQUENCE [LARGE SCALE GENOMIC DNA]</scope>
    <source>
        <strain>Denwood</strain>
        <strain evidence="2">Zambia</strain>
    </source>
</reference>
<organism evidence="1 2">
    <name type="scientific">Schistosoma mattheei</name>
    <dbReference type="NCBI Taxonomy" id="31246"/>
    <lineage>
        <taxon>Eukaryota</taxon>
        <taxon>Metazoa</taxon>
        <taxon>Spiralia</taxon>
        <taxon>Lophotrochozoa</taxon>
        <taxon>Platyhelminthes</taxon>
        <taxon>Trematoda</taxon>
        <taxon>Digenea</taxon>
        <taxon>Strigeidida</taxon>
        <taxon>Schistosomatoidea</taxon>
        <taxon>Schistosomatidae</taxon>
        <taxon>Schistosoma</taxon>
    </lineage>
</organism>
<sequence length="72" mass="7927">MLFVVSENESDLTGIVWLLELKMDGRDSDSTVVVNPLNWGAARVTLGIGRGGTWGRKESSCFDLHKSVVYRG</sequence>
<gene>
    <name evidence="1" type="ORF">SMTD_LOCUS13479</name>
</gene>
<dbReference type="AlphaFoldDB" id="A0A3P8FV49"/>
<name>A0A3P8FV49_9TREM</name>
<evidence type="ECO:0000313" key="1">
    <source>
        <dbReference type="EMBL" id="VDP63618.1"/>
    </source>
</evidence>
<dbReference type="EMBL" id="UZAL01033550">
    <property type="protein sequence ID" value="VDP63618.1"/>
    <property type="molecule type" value="Genomic_DNA"/>
</dbReference>